<dbReference type="PANTHER" id="PTHR33336:SF3">
    <property type="entry name" value="ABM DOMAIN-CONTAINING PROTEIN"/>
    <property type="match status" value="1"/>
</dbReference>
<organism evidence="2 3">
    <name type="scientific">Sulfurospirillum halorespirans DSM 13726</name>
    <dbReference type="NCBI Taxonomy" id="1193502"/>
    <lineage>
        <taxon>Bacteria</taxon>
        <taxon>Pseudomonadati</taxon>
        <taxon>Campylobacterota</taxon>
        <taxon>Epsilonproteobacteria</taxon>
        <taxon>Campylobacterales</taxon>
        <taxon>Sulfurospirillaceae</taxon>
        <taxon>Sulfurospirillum</taxon>
    </lineage>
</organism>
<evidence type="ECO:0000313" key="2">
    <source>
        <dbReference type="EMBL" id="AOO66570.1"/>
    </source>
</evidence>
<protein>
    <recommendedName>
        <fullName evidence="1">ABM domain-containing protein</fullName>
    </recommendedName>
</protein>
<dbReference type="KEGG" id="shal:SHALO_2817"/>
<dbReference type="GO" id="GO:0005829">
    <property type="term" value="C:cytosol"/>
    <property type="evidence" value="ECO:0007669"/>
    <property type="project" value="TreeGrafter"/>
</dbReference>
<dbReference type="InterPro" id="IPR007138">
    <property type="entry name" value="ABM_dom"/>
</dbReference>
<dbReference type="Pfam" id="PF03992">
    <property type="entry name" value="ABM"/>
    <property type="match status" value="1"/>
</dbReference>
<dbReference type="InterPro" id="IPR011008">
    <property type="entry name" value="Dimeric_a/b-barrel"/>
</dbReference>
<dbReference type="Gene3D" id="3.30.70.100">
    <property type="match status" value="1"/>
</dbReference>
<dbReference type="Proteomes" id="UP000094609">
    <property type="component" value="Chromosome"/>
</dbReference>
<accession>A0A1D7TNM9</accession>
<name>A0A1D7TNM9_9BACT</name>
<dbReference type="STRING" id="1193502.SHALO_2817"/>
<evidence type="ECO:0000259" key="1">
    <source>
        <dbReference type="PROSITE" id="PS51725"/>
    </source>
</evidence>
<dbReference type="GO" id="GO:0016491">
    <property type="term" value="F:oxidoreductase activity"/>
    <property type="evidence" value="ECO:0007669"/>
    <property type="project" value="TreeGrafter"/>
</dbReference>
<reference evidence="3" key="1">
    <citation type="submission" date="2016-08" db="EMBL/GenBank/DDBJ databases">
        <title>Complete genome sequence of the organohalide-respiring Epsilonproteobacterium Sulfurospirillum halorespirans.</title>
        <authorList>
            <person name="Goris T."/>
            <person name="Zimmermann J."/>
            <person name="Schenz B."/>
            <person name="Lemos M."/>
            <person name="Hackermueller J."/>
            <person name="Diekert G."/>
        </authorList>
    </citation>
    <scope>NUCLEOTIDE SEQUENCE [LARGE SCALE GENOMIC DNA]</scope>
    <source>
        <strain>DSM 13726</strain>
        <strain evidence="3">PCE-M2</strain>
    </source>
</reference>
<proteinExistence type="predicted"/>
<dbReference type="RefSeq" id="WP_069479092.1">
    <property type="nucleotide sequence ID" value="NZ_CP017111.1"/>
</dbReference>
<sequence>MKYVVVVATLTLKDAYTEVGFEALKALHTATHKEDKGCVQYDLHKDTEKANTYVFVETWESEALLAEHMGKAHFKAFQMALEGKVESMSIQKLEKIL</sequence>
<dbReference type="EMBL" id="CP017111">
    <property type="protein sequence ID" value="AOO66570.1"/>
    <property type="molecule type" value="Genomic_DNA"/>
</dbReference>
<dbReference type="PROSITE" id="PS51725">
    <property type="entry name" value="ABM"/>
    <property type="match status" value="1"/>
</dbReference>
<feature type="domain" description="ABM" evidence="1">
    <location>
        <begin position="4"/>
        <end position="97"/>
    </location>
</feature>
<dbReference type="PANTHER" id="PTHR33336">
    <property type="entry name" value="QUINOL MONOOXYGENASE YGIN-RELATED"/>
    <property type="match status" value="1"/>
</dbReference>
<dbReference type="AlphaFoldDB" id="A0A1D7TNM9"/>
<dbReference type="SUPFAM" id="SSF54909">
    <property type="entry name" value="Dimeric alpha+beta barrel"/>
    <property type="match status" value="1"/>
</dbReference>
<dbReference type="PATRIC" id="fig|1193502.14.peg.2849"/>
<gene>
    <name evidence="2" type="ORF">SHALO_2817</name>
</gene>
<keyword evidence="3" id="KW-1185">Reference proteome</keyword>
<dbReference type="InterPro" id="IPR050744">
    <property type="entry name" value="AI-2_Isomerase_LsrG"/>
</dbReference>
<evidence type="ECO:0000313" key="3">
    <source>
        <dbReference type="Proteomes" id="UP000094609"/>
    </source>
</evidence>